<dbReference type="SUPFAM" id="SSF50129">
    <property type="entry name" value="GroES-like"/>
    <property type="match status" value="1"/>
</dbReference>
<dbReference type="PANTHER" id="PTHR35408:SF2">
    <property type="entry name" value="GLYCOSYLTRANSFERASE 2-LIKE DOMAIN-CONTAINING PROTEIN"/>
    <property type="match status" value="1"/>
</dbReference>
<feature type="transmembrane region" description="Helical" evidence="2">
    <location>
        <begin position="729"/>
        <end position="752"/>
    </location>
</feature>
<proteinExistence type="predicted"/>
<keyword evidence="5" id="KW-1185">Reference proteome</keyword>
<dbReference type="Pfam" id="PF08240">
    <property type="entry name" value="ADH_N"/>
    <property type="match status" value="1"/>
</dbReference>
<dbReference type="SMART" id="SM00829">
    <property type="entry name" value="PKS_ER"/>
    <property type="match status" value="1"/>
</dbReference>
<evidence type="ECO:0000256" key="2">
    <source>
        <dbReference type="SAM" id="Phobius"/>
    </source>
</evidence>
<keyword evidence="2" id="KW-1133">Transmembrane helix</keyword>
<dbReference type="Gene3D" id="3.40.50.720">
    <property type="entry name" value="NAD(P)-binding Rossmann-like Domain"/>
    <property type="match status" value="1"/>
</dbReference>
<dbReference type="InterPro" id="IPR013154">
    <property type="entry name" value="ADH-like_N"/>
</dbReference>
<dbReference type="GO" id="GO:0016491">
    <property type="term" value="F:oxidoreductase activity"/>
    <property type="evidence" value="ECO:0007669"/>
    <property type="project" value="InterPro"/>
</dbReference>
<reference evidence="4 5" key="1">
    <citation type="submission" date="2019-07" db="EMBL/GenBank/DDBJ databases">
        <title>Finished genome of Venturia effusa.</title>
        <authorList>
            <person name="Young C.A."/>
            <person name="Cox M.P."/>
            <person name="Ganley A.R.D."/>
            <person name="David W.J."/>
        </authorList>
    </citation>
    <scope>NUCLEOTIDE SEQUENCE [LARGE SCALE GENOMIC DNA]</scope>
    <source>
        <strain evidence="5">albino</strain>
    </source>
</reference>
<feature type="transmembrane region" description="Helical" evidence="2">
    <location>
        <begin position="272"/>
        <end position="296"/>
    </location>
</feature>
<protein>
    <recommendedName>
        <fullName evidence="3">Enoyl reductase (ER) domain-containing protein</fullName>
    </recommendedName>
</protein>
<feature type="transmembrane region" description="Helical" evidence="2">
    <location>
        <begin position="649"/>
        <end position="676"/>
    </location>
</feature>
<dbReference type="SUPFAM" id="SSF51735">
    <property type="entry name" value="NAD(P)-binding Rossmann-fold domains"/>
    <property type="match status" value="1"/>
</dbReference>
<dbReference type="Pfam" id="PF00107">
    <property type="entry name" value="ADH_zinc_N"/>
    <property type="match status" value="1"/>
</dbReference>
<dbReference type="SUPFAM" id="SSF53448">
    <property type="entry name" value="Nucleotide-diphospho-sugar transferases"/>
    <property type="match status" value="1"/>
</dbReference>
<dbReference type="InterPro" id="IPR029044">
    <property type="entry name" value="Nucleotide-diphossugar_trans"/>
</dbReference>
<dbReference type="InterPro" id="IPR011032">
    <property type="entry name" value="GroES-like_sf"/>
</dbReference>
<dbReference type="AlphaFoldDB" id="A0A517L4P7"/>
<dbReference type="STRING" id="50376.A0A517L4P7"/>
<evidence type="ECO:0000313" key="5">
    <source>
        <dbReference type="Proteomes" id="UP000316270"/>
    </source>
</evidence>
<evidence type="ECO:0000259" key="3">
    <source>
        <dbReference type="SMART" id="SM00829"/>
    </source>
</evidence>
<dbReference type="EMBL" id="CP042189">
    <property type="protein sequence ID" value="QDS70620.1"/>
    <property type="molecule type" value="Genomic_DNA"/>
</dbReference>
<accession>A0A517L4P7</accession>
<dbReference type="OrthoDB" id="38531at2759"/>
<dbReference type="Pfam" id="PF13632">
    <property type="entry name" value="Glyco_trans_2_3"/>
    <property type="match status" value="1"/>
</dbReference>
<dbReference type="InterPro" id="IPR001173">
    <property type="entry name" value="Glyco_trans_2-like"/>
</dbReference>
<keyword evidence="2" id="KW-0812">Transmembrane</keyword>
<dbReference type="InterPro" id="IPR057688">
    <property type="entry name" value="DUF7928"/>
</dbReference>
<keyword evidence="2" id="KW-0472">Membrane</keyword>
<dbReference type="InterPro" id="IPR013149">
    <property type="entry name" value="ADH-like_C"/>
</dbReference>
<organism evidence="4 5">
    <name type="scientific">Venturia effusa</name>
    <dbReference type="NCBI Taxonomy" id="50376"/>
    <lineage>
        <taxon>Eukaryota</taxon>
        <taxon>Fungi</taxon>
        <taxon>Dikarya</taxon>
        <taxon>Ascomycota</taxon>
        <taxon>Pezizomycotina</taxon>
        <taxon>Dothideomycetes</taxon>
        <taxon>Pleosporomycetidae</taxon>
        <taxon>Venturiales</taxon>
        <taxon>Venturiaceae</taxon>
        <taxon>Venturia</taxon>
    </lineage>
</organism>
<feature type="domain" description="Enoyl reductase (ER)" evidence="3">
    <location>
        <begin position="785"/>
        <end position="1109"/>
    </location>
</feature>
<feature type="transmembrane region" description="Helical" evidence="2">
    <location>
        <begin position="308"/>
        <end position="333"/>
    </location>
</feature>
<sequence length="1162" mass="128879">MAKKIIPPPISVTEVAAVDSAPSSPDFEGSKSAKASARRSTKLTHNNFNDDTRYNAMVNYLYNRVVNSHWINTRKSGGQPQGYSGALIRRSRGIYCSAPSSVHPKLMTAVQKLNAQVAFTMQTQSVDAILSTLEPFQTDLLMTDGSQLQVLNRLSDISTTNVKRFQYCCLLRQEGMVLVWHDDLQEIIPHALQIEEKLLSLIWGSSASPFATPLSALPIPVATRSFSRPSSSFAGSAFDASNDKLPMVATDEIFEEDEEKGSPAPESLERPVYFTSAVFAGLTMCLLIVLAFGLMTSKLLVETLTDGLMIRFALVAALPLLILVGLFFVLTIFTNLFSILGPIGGIQSNSRYYSGKKPNLRRAYAEGFEPPHITVQMPVYKEGLEGVIMPTVKSLKMAISHYESHGGTASIFINDDGMSLIPEDEARARVEYYFDNDIGWVGRPGHNKDGFVRKGKFKKASNMNFALNVANRVEDYLQAMTDEKAVVNGHDFIDDQELDDMYKAALDRVLKEDPRYTAINFNVGNGEVPPFVGHNAFLRWQAVQSVGVDDPDGYVAYWSESHVSEDFDIALRLQVAGMICRTANYHNNEFLEGVSLTIYDEISRWEKYAFGCTEIVFHPMKNWIFKSPFTPLFRQFLFSDMILSSKITILGYMMSYFALASGGTLTLANYFLIGWFNGQIDKFYMQSWNILVSVIVIFNLVGPICLAILRYRLGEKSLLSSLLENFKWVPLFMIFFAGLSFHLNCAIVSYLLSIDRQWGATAKEKENSNFFKEIPKIFKRFVQDGIRNLEQDTATLPQLADGQVLVKVLAVSLNYRDIEVIRGLVPCSDMCGTIIESASKKFSAGERVLSIFNQTHITGQIVERNMASGLGLPTQGVLAEYRIFPDYGLVQTPDYLSDEEASTLAIAAVTSWMSINWNQPIGHHLSGNEKTVLLQGTGGVSIAGLQIAKACGMNTEAIITSSSDQKLVQAKALGAAHTINYKTDPNWDSTVLGLTGNRGVDIILETGGALTLPKSFSCIAFGGTIAAIGYLGGKEEPKEGNLNVNVLALKRNVTIKGILNGPRERFEELLKVYEEKKIVPVVDKTFTFEQAKDALMYLESGGHFGKVVVKRRDMVNIAVKARLAEEALAPRRVHLYDAHVFELLWQKNPKANHSERIPIAQA</sequence>
<dbReference type="Pfam" id="PF25550">
    <property type="entry name" value="DUF7928"/>
    <property type="match status" value="1"/>
</dbReference>
<dbReference type="CDD" id="cd08276">
    <property type="entry name" value="MDR7"/>
    <property type="match status" value="1"/>
</dbReference>
<dbReference type="InterPro" id="IPR036291">
    <property type="entry name" value="NAD(P)-bd_dom_sf"/>
</dbReference>
<feature type="transmembrane region" description="Helical" evidence="2">
    <location>
        <begin position="688"/>
        <end position="709"/>
    </location>
</feature>
<gene>
    <name evidence="4" type="ORF">FKW77_000569</name>
</gene>
<dbReference type="PANTHER" id="PTHR35408">
    <property type="entry name" value="CHROMOSOME 15, WHOLE GENOME SHOTGUN SEQUENCE"/>
    <property type="match status" value="1"/>
</dbReference>
<feature type="region of interest" description="Disordered" evidence="1">
    <location>
        <begin position="20"/>
        <end position="47"/>
    </location>
</feature>
<dbReference type="Gene3D" id="3.90.180.10">
    <property type="entry name" value="Medium-chain alcohol dehydrogenases, catalytic domain"/>
    <property type="match status" value="1"/>
</dbReference>
<evidence type="ECO:0000313" key="4">
    <source>
        <dbReference type="EMBL" id="QDS70620.1"/>
    </source>
</evidence>
<name>A0A517L4P7_9PEZI</name>
<dbReference type="InterPro" id="IPR020843">
    <property type="entry name" value="ER"/>
</dbReference>
<dbReference type="Proteomes" id="UP000316270">
    <property type="component" value="Chromosome 5"/>
</dbReference>
<evidence type="ECO:0000256" key="1">
    <source>
        <dbReference type="SAM" id="MobiDB-lite"/>
    </source>
</evidence>